<dbReference type="InterPro" id="IPR001867">
    <property type="entry name" value="OmpR/PhoB-type_DNA-bd"/>
</dbReference>
<dbReference type="CDD" id="cd15831">
    <property type="entry name" value="BTAD"/>
    <property type="match status" value="1"/>
</dbReference>
<dbReference type="GeneID" id="91469981"/>
<evidence type="ECO:0000256" key="1">
    <source>
        <dbReference type="ARBA" id="ARBA00005820"/>
    </source>
</evidence>
<protein>
    <recommendedName>
        <fullName evidence="7">OmpR/PhoB-type domain-containing protein</fullName>
    </recommendedName>
</protein>
<evidence type="ECO:0000256" key="2">
    <source>
        <dbReference type="ARBA" id="ARBA00023012"/>
    </source>
</evidence>
<dbReference type="InterPro" id="IPR011990">
    <property type="entry name" value="TPR-like_helical_dom_sf"/>
</dbReference>
<gene>
    <name evidence="8" type="ORF">Saso_20790</name>
</gene>
<dbReference type="PRINTS" id="PR00364">
    <property type="entry name" value="DISEASERSIST"/>
</dbReference>
<sequence length="561" mass="61416">MRVDGGGTADLGGPKPRLLLAVLVSQANNVLSVDGLIDALWDGRPPRTARKNLQVYVSRLRRVLGGRLTHTPGGYLLRLEPSECDLLRFEELARIGRRRTRDGDTDSACDALVRALELWQDRPLREFGDVPYLTAAVDRLQEMQVSVLEDWAELENGRGRHALVLDRLQEHVVRHLLRERLAAAWITALAATGRQSEAAAHFDSVRRALTRELGVTPGPALAALHRRLLGAPAPERRPGPGNQLPRDLPDFVGRADEVQRALGYFRARRESGVMVVSGPVGVGKSALAVRVAHLLADAFPDGLIMTELGNRPLGSVLRALLDSVGLPGTQNVAQALARWRTWVAGRRILLVLDDAVGQQTVLALLPGSGASCTLVTSRYRLSGLEAVARVELPPFQGGESIELLGRIVGFGRVMSDQASARRIVQCCEGLPLAIRIIAAKLESLRHVRLADYADRLSVAPSLLDEMAVGELVLRERYEAFWRDLPQQQRLAYRRLSSLTPPFRYDQVIAEVEELHECNLLMPPAGEVSAHFAAYGMSGFTHEFGRRVTGLTAVDLPPVAGT</sequence>
<dbReference type="InterPro" id="IPR016032">
    <property type="entry name" value="Sig_transdc_resp-reg_C-effctor"/>
</dbReference>
<dbReference type="SMART" id="SM00862">
    <property type="entry name" value="Trans_reg_C"/>
    <property type="match status" value="1"/>
</dbReference>
<keyword evidence="9" id="KW-1185">Reference proteome</keyword>
<dbReference type="SUPFAM" id="SSF52540">
    <property type="entry name" value="P-loop containing nucleoside triphosphate hydrolases"/>
    <property type="match status" value="1"/>
</dbReference>
<dbReference type="SUPFAM" id="SSF48452">
    <property type="entry name" value="TPR-like"/>
    <property type="match status" value="1"/>
</dbReference>
<dbReference type="EMBL" id="BNEB01000002">
    <property type="protein sequence ID" value="GHI60429.1"/>
    <property type="molecule type" value="Genomic_DNA"/>
</dbReference>
<keyword evidence="4 6" id="KW-0238">DNA-binding</keyword>
<dbReference type="RefSeq" id="WP_189918787.1">
    <property type="nucleotide sequence ID" value="NZ_BMSI01000002.1"/>
</dbReference>
<dbReference type="Proteomes" id="UP000649259">
    <property type="component" value="Unassembled WGS sequence"/>
</dbReference>
<dbReference type="PANTHER" id="PTHR35807">
    <property type="entry name" value="TRANSCRIPTIONAL REGULATOR REDD-RELATED"/>
    <property type="match status" value="1"/>
</dbReference>
<dbReference type="SMART" id="SM01043">
    <property type="entry name" value="BTAD"/>
    <property type="match status" value="1"/>
</dbReference>
<evidence type="ECO:0000259" key="7">
    <source>
        <dbReference type="PROSITE" id="PS51755"/>
    </source>
</evidence>
<dbReference type="InterPro" id="IPR036388">
    <property type="entry name" value="WH-like_DNA-bd_sf"/>
</dbReference>
<dbReference type="PROSITE" id="PS51755">
    <property type="entry name" value="OMPR_PHOB"/>
    <property type="match status" value="1"/>
</dbReference>
<keyword evidence="2" id="KW-0902">Two-component regulatory system</keyword>
<evidence type="ECO:0000256" key="5">
    <source>
        <dbReference type="ARBA" id="ARBA00023163"/>
    </source>
</evidence>
<dbReference type="Pfam" id="PF03704">
    <property type="entry name" value="BTAD"/>
    <property type="match status" value="1"/>
</dbReference>
<feature type="domain" description="OmpR/PhoB-type" evidence="7">
    <location>
        <begin position="1"/>
        <end position="79"/>
    </location>
</feature>
<dbReference type="InterPro" id="IPR051677">
    <property type="entry name" value="AfsR-DnrI-RedD_regulator"/>
</dbReference>
<organism evidence="8 9">
    <name type="scientific">Streptomyces asoensis</name>
    <dbReference type="NCBI Taxonomy" id="249586"/>
    <lineage>
        <taxon>Bacteria</taxon>
        <taxon>Bacillati</taxon>
        <taxon>Actinomycetota</taxon>
        <taxon>Actinomycetes</taxon>
        <taxon>Kitasatosporales</taxon>
        <taxon>Streptomycetaceae</taxon>
        <taxon>Streptomyces</taxon>
    </lineage>
</organism>
<feature type="DNA-binding region" description="OmpR/PhoB-type" evidence="6">
    <location>
        <begin position="1"/>
        <end position="79"/>
    </location>
</feature>
<proteinExistence type="inferred from homology"/>
<dbReference type="Gene3D" id="1.10.10.10">
    <property type="entry name" value="Winged helix-like DNA-binding domain superfamily/Winged helix DNA-binding domain"/>
    <property type="match status" value="1"/>
</dbReference>
<evidence type="ECO:0000313" key="8">
    <source>
        <dbReference type="EMBL" id="GHI60429.1"/>
    </source>
</evidence>
<reference evidence="9" key="1">
    <citation type="submission" date="2023-07" db="EMBL/GenBank/DDBJ databases">
        <title>Whole genome shotgun sequence of Streptomyces cacaoi subsp. asoensis NBRC 13813.</title>
        <authorList>
            <person name="Komaki H."/>
            <person name="Tamura T."/>
        </authorList>
    </citation>
    <scope>NUCLEOTIDE SEQUENCE [LARGE SCALE GENOMIC DNA]</scope>
    <source>
        <strain evidence="9">NBRC 13813</strain>
    </source>
</reference>
<dbReference type="InterPro" id="IPR042197">
    <property type="entry name" value="Apaf_helical"/>
</dbReference>
<evidence type="ECO:0000313" key="9">
    <source>
        <dbReference type="Proteomes" id="UP000649259"/>
    </source>
</evidence>
<keyword evidence="3" id="KW-0805">Transcription regulation</keyword>
<comment type="caution">
    <text evidence="8">The sequence shown here is derived from an EMBL/GenBank/DDBJ whole genome shotgun (WGS) entry which is preliminary data.</text>
</comment>
<dbReference type="PANTHER" id="PTHR35807:SF1">
    <property type="entry name" value="TRANSCRIPTIONAL REGULATOR REDD"/>
    <property type="match status" value="1"/>
</dbReference>
<comment type="similarity">
    <text evidence="1">Belongs to the AfsR/DnrI/RedD regulatory family.</text>
</comment>
<dbReference type="InterPro" id="IPR027417">
    <property type="entry name" value="P-loop_NTPase"/>
</dbReference>
<dbReference type="Gene3D" id="1.25.40.10">
    <property type="entry name" value="Tetratricopeptide repeat domain"/>
    <property type="match status" value="1"/>
</dbReference>
<evidence type="ECO:0000256" key="3">
    <source>
        <dbReference type="ARBA" id="ARBA00023015"/>
    </source>
</evidence>
<keyword evidence="5" id="KW-0804">Transcription</keyword>
<name>A0ABQ3RX33_9ACTN</name>
<dbReference type="Gene3D" id="3.40.50.300">
    <property type="entry name" value="P-loop containing nucleotide triphosphate hydrolases"/>
    <property type="match status" value="1"/>
</dbReference>
<dbReference type="SUPFAM" id="SSF46894">
    <property type="entry name" value="C-terminal effector domain of the bipartite response regulators"/>
    <property type="match status" value="1"/>
</dbReference>
<dbReference type="Pfam" id="PF00486">
    <property type="entry name" value="Trans_reg_C"/>
    <property type="match status" value="1"/>
</dbReference>
<dbReference type="Gene3D" id="1.10.8.430">
    <property type="entry name" value="Helical domain of apoptotic protease-activating factors"/>
    <property type="match status" value="1"/>
</dbReference>
<dbReference type="InterPro" id="IPR005158">
    <property type="entry name" value="BTAD"/>
</dbReference>
<evidence type="ECO:0000256" key="4">
    <source>
        <dbReference type="ARBA" id="ARBA00023125"/>
    </source>
</evidence>
<accession>A0ABQ3RX33</accession>
<evidence type="ECO:0000256" key="6">
    <source>
        <dbReference type="PROSITE-ProRule" id="PRU01091"/>
    </source>
</evidence>